<evidence type="ECO:0000313" key="3">
    <source>
        <dbReference type="Proteomes" id="UP000223913"/>
    </source>
</evidence>
<sequence>MTLSGQQLFNIGVIYWGILLLSLSLGVLRINRVLLFHFLLSSALLYVGIMHYPLQLPCRGNENGAGFLFGPFAFVVSYAMMRWLYKRIYNFEPDIEAYSGYSSRDNRGLNFLDYLTALIPAVLSSIVSIILAN</sequence>
<keyword evidence="1" id="KW-0472">Membrane</keyword>
<name>A0A2D0NDJ0_FLAN2</name>
<evidence type="ECO:0000256" key="1">
    <source>
        <dbReference type="SAM" id="Phobius"/>
    </source>
</evidence>
<accession>A0A2D0NDJ0</accession>
<gene>
    <name evidence="2" type="ORF">CRP01_09775</name>
</gene>
<comment type="caution">
    <text evidence="2">The sequence shown here is derived from an EMBL/GenBank/DDBJ whole genome shotgun (WGS) entry which is preliminary data.</text>
</comment>
<keyword evidence="1" id="KW-0812">Transmembrane</keyword>
<reference evidence="2 3" key="1">
    <citation type="submission" date="2017-10" db="EMBL/GenBank/DDBJ databases">
        <title>The draft genome sequence of Lewinella nigricans NBRC 102662.</title>
        <authorList>
            <person name="Wang K."/>
        </authorList>
    </citation>
    <scope>NUCLEOTIDE SEQUENCE [LARGE SCALE GENOMIC DNA]</scope>
    <source>
        <strain evidence="2 3">NBRC 102662</strain>
    </source>
</reference>
<dbReference type="EMBL" id="PDUD01000017">
    <property type="protein sequence ID" value="PHN06584.1"/>
    <property type="molecule type" value="Genomic_DNA"/>
</dbReference>
<dbReference type="Proteomes" id="UP000223913">
    <property type="component" value="Unassembled WGS sequence"/>
</dbReference>
<organism evidence="2 3">
    <name type="scientific">Flavilitoribacter nigricans (strain ATCC 23147 / DSM 23189 / NBRC 102662 / NCIMB 1420 / SS-2)</name>
    <name type="common">Lewinella nigricans</name>
    <dbReference type="NCBI Taxonomy" id="1122177"/>
    <lineage>
        <taxon>Bacteria</taxon>
        <taxon>Pseudomonadati</taxon>
        <taxon>Bacteroidota</taxon>
        <taxon>Saprospiria</taxon>
        <taxon>Saprospirales</taxon>
        <taxon>Lewinellaceae</taxon>
        <taxon>Flavilitoribacter</taxon>
    </lineage>
</organism>
<evidence type="ECO:0000313" key="2">
    <source>
        <dbReference type="EMBL" id="PHN06584.1"/>
    </source>
</evidence>
<feature type="transmembrane region" description="Helical" evidence="1">
    <location>
        <begin position="35"/>
        <end position="54"/>
    </location>
</feature>
<feature type="transmembrane region" description="Helical" evidence="1">
    <location>
        <begin position="66"/>
        <end position="85"/>
    </location>
</feature>
<dbReference type="OrthoDB" id="10012514at2"/>
<proteinExistence type="predicted"/>
<dbReference type="RefSeq" id="WP_099149840.1">
    <property type="nucleotide sequence ID" value="NZ_PDUD01000017.1"/>
</dbReference>
<feature type="transmembrane region" description="Helical" evidence="1">
    <location>
        <begin position="111"/>
        <end position="132"/>
    </location>
</feature>
<keyword evidence="1" id="KW-1133">Transmembrane helix</keyword>
<keyword evidence="3" id="KW-1185">Reference proteome</keyword>
<dbReference type="AlphaFoldDB" id="A0A2D0NDJ0"/>
<protein>
    <submittedName>
        <fullName evidence="2">Uncharacterized protein</fullName>
    </submittedName>
</protein>
<feature type="transmembrane region" description="Helical" evidence="1">
    <location>
        <begin position="6"/>
        <end position="28"/>
    </location>
</feature>